<name>A0A2R6S3E5_9APHY</name>
<proteinExistence type="predicted"/>
<dbReference type="EMBL" id="MLYV02000107">
    <property type="protein sequence ID" value="PSS36807.1"/>
    <property type="molecule type" value="Genomic_DNA"/>
</dbReference>
<protein>
    <submittedName>
        <fullName evidence="2">Uncharacterized protein</fullName>
    </submittedName>
</protein>
<dbReference type="AlphaFoldDB" id="A0A2R6S3E5"/>
<sequence>MAIGSPHYASRLHHVAYSLRTAEEVMDEMRKEGVEFPHDWKSRPNSRQLGLERVWQ</sequence>
<reference evidence="2 3" key="1">
    <citation type="submission" date="2018-02" db="EMBL/GenBank/DDBJ databases">
        <title>Genome sequence of the basidiomycete white-rot fungus Phlebia centrifuga.</title>
        <authorList>
            <person name="Granchi Z."/>
            <person name="Peng M."/>
            <person name="de Vries R.P."/>
            <person name="Hilden K."/>
            <person name="Makela M.R."/>
            <person name="Grigoriev I."/>
            <person name="Riley R."/>
        </authorList>
    </citation>
    <scope>NUCLEOTIDE SEQUENCE [LARGE SCALE GENOMIC DNA]</scope>
    <source>
        <strain evidence="2 3">FBCC195</strain>
    </source>
</reference>
<gene>
    <name evidence="2" type="ORF">PHLCEN_2v1351</name>
</gene>
<comment type="caution">
    <text evidence="2">The sequence shown here is derived from an EMBL/GenBank/DDBJ whole genome shotgun (WGS) entry which is preliminary data.</text>
</comment>
<dbReference type="Proteomes" id="UP000186601">
    <property type="component" value="Unassembled WGS sequence"/>
</dbReference>
<feature type="region of interest" description="Disordered" evidence="1">
    <location>
        <begin position="37"/>
        <end position="56"/>
    </location>
</feature>
<evidence type="ECO:0000313" key="3">
    <source>
        <dbReference type="Proteomes" id="UP000186601"/>
    </source>
</evidence>
<evidence type="ECO:0000313" key="2">
    <source>
        <dbReference type="EMBL" id="PSS36807.1"/>
    </source>
</evidence>
<accession>A0A2R6S3E5</accession>
<keyword evidence="3" id="KW-1185">Reference proteome</keyword>
<evidence type="ECO:0000256" key="1">
    <source>
        <dbReference type="SAM" id="MobiDB-lite"/>
    </source>
</evidence>
<organism evidence="2 3">
    <name type="scientific">Hermanssonia centrifuga</name>
    <dbReference type="NCBI Taxonomy" id="98765"/>
    <lineage>
        <taxon>Eukaryota</taxon>
        <taxon>Fungi</taxon>
        <taxon>Dikarya</taxon>
        <taxon>Basidiomycota</taxon>
        <taxon>Agaricomycotina</taxon>
        <taxon>Agaricomycetes</taxon>
        <taxon>Polyporales</taxon>
        <taxon>Meruliaceae</taxon>
        <taxon>Hermanssonia</taxon>
    </lineage>
</organism>